<proteinExistence type="predicted"/>
<organism evidence="1 2">
    <name type="scientific">Pectinatus brassicae</name>
    <dbReference type="NCBI Taxonomy" id="862415"/>
    <lineage>
        <taxon>Bacteria</taxon>
        <taxon>Bacillati</taxon>
        <taxon>Bacillota</taxon>
        <taxon>Negativicutes</taxon>
        <taxon>Selenomonadales</taxon>
        <taxon>Selenomonadaceae</taxon>
        <taxon>Pectinatus</taxon>
    </lineage>
</organism>
<sequence>MNAIQEAMQIDWEECYVWFADKKIKLNISCERLCYSCVPFVICFQKQNTQSFIEESKIQVQNKKSIAFYTKRLNNKLLTYIVKKLTICCHNDKLIKTLEVILL</sequence>
<dbReference type="RefSeq" id="WP_183862805.1">
    <property type="nucleotide sequence ID" value="NZ_JACHFH010000037.1"/>
</dbReference>
<dbReference type="AlphaFoldDB" id="A0A840UMY7"/>
<protein>
    <submittedName>
        <fullName evidence="1">Uncharacterized protein</fullName>
    </submittedName>
</protein>
<evidence type="ECO:0000313" key="1">
    <source>
        <dbReference type="EMBL" id="MBB5337187.1"/>
    </source>
</evidence>
<comment type="caution">
    <text evidence="1">The sequence shown here is derived from an EMBL/GenBank/DDBJ whole genome shotgun (WGS) entry which is preliminary data.</text>
</comment>
<dbReference type="EMBL" id="JACHFH010000037">
    <property type="protein sequence ID" value="MBB5337187.1"/>
    <property type="molecule type" value="Genomic_DNA"/>
</dbReference>
<dbReference type="Proteomes" id="UP000559117">
    <property type="component" value="Unassembled WGS sequence"/>
</dbReference>
<gene>
    <name evidence="1" type="ORF">HNR32_002344</name>
</gene>
<reference evidence="1 2" key="1">
    <citation type="submission" date="2020-08" db="EMBL/GenBank/DDBJ databases">
        <title>Genomic Encyclopedia of Type Strains, Phase IV (KMG-IV): sequencing the most valuable type-strain genomes for metagenomic binning, comparative biology and taxonomic classification.</title>
        <authorList>
            <person name="Goeker M."/>
        </authorList>
    </citation>
    <scope>NUCLEOTIDE SEQUENCE [LARGE SCALE GENOMIC DNA]</scope>
    <source>
        <strain evidence="1 2">DSM 24661</strain>
    </source>
</reference>
<keyword evidence="2" id="KW-1185">Reference proteome</keyword>
<accession>A0A840UMY7</accession>
<name>A0A840UMY7_9FIRM</name>
<evidence type="ECO:0000313" key="2">
    <source>
        <dbReference type="Proteomes" id="UP000559117"/>
    </source>
</evidence>